<sequence length="929" mass="108462">MCYIKKIVDIENDGITLISGWSGVGKSSILQAIAWCLYGKIRGVYNNTNTNICSVTLQFPSFTIYRQGRPNLLKITETSIHGQLIYEDIIAQQIIDNKYGEKNIWYACSYILQKKQAILLSGSNAEKLTLLTQLAFIQDDPDECINRIDNEIKTQKQHFIYIQAEYTAELNIFQTDINANTTIFNYALDHINKKYKEDALISENINYSQLIESKNEQNKMLGEIGVYKSLYLNIEEKLTNIYNNINKYSVLINTTRDYDKELEDIKIQKNEHEINNANDINNIKLNIEECKHTLHKLSSVVDGHNSNMKILQLTYDSTNKNYNNIYTEIKDIELLIDRNINIGIKYTTSYELNKKILIDYITNENIEFDINENHLFTDNDIWNIKNQETQYINMITICNELNIKYENINDIKDIIYKEKENINNSLNMLTKIEHDNNIRDKINNLEYKIDKNIKPINNKDIEISKTKYDLLLSGKDLLQCPYCEKSVRLLNSKIEKADVKYATPNEIKLAHTEYINLIQLKEKNDINTNILNQIESLKSILTELYKPLSKSEIIDIRILYNIKYNKLNNIIIVSKSMYSSELIVKYNKYKHDLDIYNNHNKNNKILVYKTKLNELQLQQNEILSKINDIKNNIDKLSSYNIDKFKNEINTLNNSISNYINQMNDFISKYNNTKNIYNLNENNIIKDKLYNDNNKKELQLYVNQKQENIKELNNTQQYMNILNDKIIPDIDIHIKECYDKISDISNHLINADICNKYYDRQNELTKKRNIIINNQHEIIALNNLRQNAIDLECEQLQSTVNTINSTMNSILDQIFDSPILVKLQLYKTIKSNKRIKAYVNLLISYKGIEYDNINSLSGGESDRISIALIVAMNKTSTSPFLLLDESMDSIHEDARVLTLDAIKSSLSNCKFIIYIGHEDTMGNYDHNITF</sequence>
<dbReference type="GO" id="GO:0006302">
    <property type="term" value="P:double-strand break repair"/>
    <property type="evidence" value="ECO:0007669"/>
    <property type="project" value="InterPro"/>
</dbReference>
<dbReference type="PANTHER" id="PTHR32114:SF2">
    <property type="entry name" value="ABC TRANSPORTER ABCH.3"/>
    <property type="match status" value="1"/>
</dbReference>
<dbReference type="GO" id="GO:0016887">
    <property type="term" value="F:ATP hydrolysis activity"/>
    <property type="evidence" value="ECO:0007669"/>
    <property type="project" value="InterPro"/>
</dbReference>
<dbReference type="InterPro" id="IPR038729">
    <property type="entry name" value="Rad50/SbcC_AAA"/>
</dbReference>
<evidence type="ECO:0000259" key="2">
    <source>
        <dbReference type="Pfam" id="PF13476"/>
    </source>
</evidence>
<organism evidence="3">
    <name type="scientific">Pithovirus LCPAC102</name>
    <dbReference type="NCBI Taxonomy" id="2506587"/>
    <lineage>
        <taxon>Viruses</taxon>
        <taxon>Pithoviruses</taxon>
    </lineage>
</organism>
<evidence type="ECO:0000256" key="1">
    <source>
        <dbReference type="SAM" id="Coils"/>
    </source>
</evidence>
<dbReference type="Gene3D" id="3.40.50.300">
    <property type="entry name" value="P-loop containing nucleotide triphosphate hydrolases"/>
    <property type="match status" value="2"/>
</dbReference>
<gene>
    <name evidence="3" type="ORF">LCPAC102_01540</name>
</gene>
<feature type="coiled-coil region" evidence="1">
    <location>
        <begin position="612"/>
        <end position="661"/>
    </location>
</feature>
<protein>
    <submittedName>
        <fullName evidence="3">Chromosome segregation ATPase</fullName>
    </submittedName>
</protein>
<dbReference type="InterPro" id="IPR027417">
    <property type="entry name" value="P-loop_NTPase"/>
</dbReference>
<dbReference type="SUPFAM" id="SSF52540">
    <property type="entry name" value="P-loop containing nucleoside triphosphate hydrolases"/>
    <property type="match status" value="1"/>
</dbReference>
<dbReference type="PANTHER" id="PTHR32114">
    <property type="entry name" value="ABC TRANSPORTER ABCH.3"/>
    <property type="match status" value="1"/>
</dbReference>
<evidence type="ECO:0000313" key="3">
    <source>
        <dbReference type="EMBL" id="QBK90241.1"/>
    </source>
</evidence>
<feature type="domain" description="Rad50/SbcC-type AAA" evidence="2">
    <location>
        <begin position="3"/>
        <end position="291"/>
    </location>
</feature>
<proteinExistence type="predicted"/>
<reference evidence="3" key="1">
    <citation type="journal article" date="2019" name="MBio">
        <title>Virus Genomes from Deep Sea Sediments Expand the Ocean Megavirome and Support Independent Origins of Viral Gigantism.</title>
        <authorList>
            <person name="Backstrom D."/>
            <person name="Yutin N."/>
            <person name="Jorgensen S.L."/>
            <person name="Dharamshi J."/>
            <person name="Homa F."/>
            <person name="Zaremba-Niedwiedzka K."/>
            <person name="Spang A."/>
            <person name="Wolf Y.I."/>
            <person name="Koonin E.V."/>
            <person name="Ettema T.J."/>
        </authorList>
    </citation>
    <scope>NUCLEOTIDE SEQUENCE</scope>
</reference>
<dbReference type="EMBL" id="MK500470">
    <property type="protein sequence ID" value="QBK90241.1"/>
    <property type="molecule type" value="Genomic_DNA"/>
</dbReference>
<accession>A0A4D5XFG4</accession>
<keyword evidence="1" id="KW-0175">Coiled coil</keyword>
<dbReference type="Pfam" id="PF13476">
    <property type="entry name" value="AAA_23"/>
    <property type="match status" value="1"/>
</dbReference>
<name>A0A4D5XFG4_9VIRU</name>